<protein>
    <recommendedName>
        <fullName evidence="6">WD40 repeat-like protein</fullName>
    </recommendedName>
</protein>
<dbReference type="PRINTS" id="PR00320">
    <property type="entry name" value="GPROTEINBRPT"/>
</dbReference>
<keyword evidence="5" id="KW-1185">Reference proteome</keyword>
<dbReference type="InterPro" id="IPR015943">
    <property type="entry name" value="WD40/YVTN_repeat-like_dom_sf"/>
</dbReference>
<dbReference type="InterPro" id="IPR019775">
    <property type="entry name" value="WD40_repeat_CS"/>
</dbReference>
<dbReference type="Pfam" id="PF00400">
    <property type="entry name" value="WD40"/>
    <property type="match status" value="7"/>
</dbReference>
<evidence type="ECO:0008006" key="6">
    <source>
        <dbReference type="Google" id="ProtNLM"/>
    </source>
</evidence>
<feature type="repeat" description="WD" evidence="3">
    <location>
        <begin position="66"/>
        <end position="107"/>
    </location>
</feature>
<dbReference type="PROSITE" id="PS50294">
    <property type="entry name" value="WD_REPEATS_REGION"/>
    <property type="match status" value="5"/>
</dbReference>
<reference evidence="4 5" key="1">
    <citation type="submission" date="2014-04" db="EMBL/GenBank/DDBJ databases">
        <authorList>
            <consortium name="DOE Joint Genome Institute"/>
            <person name="Kuo A."/>
            <person name="Ruytinx J."/>
            <person name="Rineau F."/>
            <person name="Colpaert J."/>
            <person name="Kohler A."/>
            <person name="Nagy L.G."/>
            <person name="Floudas D."/>
            <person name="Copeland A."/>
            <person name="Barry K.W."/>
            <person name="Cichocki N."/>
            <person name="Veneault-Fourrey C."/>
            <person name="LaButti K."/>
            <person name="Lindquist E.A."/>
            <person name="Lipzen A."/>
            <person name="Lundell T."/>
            <person name="Morin E."/>
            <person name="Murat C."/>
            <person name="Sun H."/>
            <person name="Tunlid A."/>
            <person name="Henrissat B."/>
            <person name="Grigoriev I.V."/>
            <person name="Hibbett D.S."/>
            <person name="Martin F."/>
            <person name="Nordberg H.P."/>
            <person name="Cantor M.N."/>
            <person name="Hua S.X."/>
        </authorList>
    </citation>
    <scope>NUCLEOTIDE SEQUENCE [LARGE SCALE GENOMIC DNA]</scope>
    <source>
        <strain evidence="4 5">UH-Slu-Lm8-n1</strain>
    </source>
</reference>
<name>A0A0D0AID4_9AGAM</name>
<sequence length="442" mass="48311">MSSQTSKKQQTPAVMPIKEMRGHTRRVRGVVHLPGGRRIVTCSSDGSLRLWDLESGTQIGEDWRDDEAKKSGVHSIALSPNGKTLVSGSEDGKVRLWDVETGKVVTRWMGHTGGVTSVCWSAGGHRVVSGSEDGIAGVWNAKTGETILKINTEHESVWAVKYSSDDTQIATGGYEVNIWDAKTGNLIETLKHDWMVLSLAWTSDGKKLITGSWGPIKIFDTATWEQTGTLGGHDDWVKAISLSPNNRLLASTSYDRTAQIWNLDTNLPVRPPLQHKHWVYSAAFSANGRVLVTGSNDGNAYAWDVYAILKQAGLEDLLQPPSDVPARKSLKGSSATRLPPIQARRIPPGFFDGVQNSSQSSAAHATHIRSSAYHPRGALAPSSADLHTLLNRISSFFHHSRSDTNAATELQQRPARPIFSRGPRVVEVAAVQDRKVCLLVYF</sequence>
<keyword evidence="1 3" id="KW-0853">WD repeat</keyword>
<dbReference type="Proteomes" id="UP000054485">
    <property type="component" value="Unassembled WGS sequence"/>
</dbReference>
<feature type="repeat" description="WD" evidence="3">
    <location>
        <begin position="272"/>
        <end position="305"/>
    </location>
</feature>
<organism evidence="4 5">
    <name type="scientific">Suillus luteus UH-Slu-Lm8-n1</name>
    <dbReference type="NCBI Taxonomy" id="930992"/>
    <lineage>
        <taxon>Eukaryota</taxon>
        <taxon>Fungi</taxon>
        <taxon>Dikarya</taxon>
        <taxon>Basidiomycota</taxon>
        <taxon>Agaricomycotina</taxon>
        <taxon>Agaricomycetes</taxon>
        <taxon>Agaricomycetidae</taxon>
        <taxon>Boletales</taxon>
        <taxon>Suillineae</taxon>
        <taxon>Suillaceae</taxon>
        <taxon>Suillus</taxon>
    </lineage>
</organism>
<proteinExistence type="predicted"/>
<feature type="repeat" description="WD" evidence="3">
    <location>
        <begin position="20"/>
        <end position="61"/>
    </location>
</feature>
<dbReference type="PANTHER" id="PTHR22847:SF637">
    <property type="entry name" value="WD REPEAT DOMAIN 5B"/>
    <property type="match status" value="1"/>
</dbReference>
<evidence type="ECO:0000313" key="4">
    <source>
        <dbReference type="EMBL" id="KIK31783.1"/>
    </source>
</evidence>
<dbReference type="PROSITE" id="PS00678">
    <property type="entry name" value="WD_REPEATS_1"/>
    <property type="match status" value="5"/>
</dbReference>
<dbReference type="InterPro" id="IPR020472">
    <property type="entry name" value="WD40_PAC1"/>
</dbReference>
<dbReference type="SMART" id="SM00320">
    <property type="entry name" value="WD40"/>
    <property type="match status" value="7"/>
</dbReference>
<dbReference type="EMBL" id="KN836654">
    <property type="protein sequence ID" value="KIK31783.1"/>
    <property type="molecule type" value="Genomic_DNA"/>
</dbReference>
<reference evidence="5" key="2">
    <citation type="submission" date="2015-01" db="EMBL/GenBank/DDBJ databases">
        <title>Evolutionary Origins and Diversification of the Mycorrhizal Mutualists.</title>
        <authorList>
            <consortium name="DOE Joint Genome Institute"/>
            <consortium name="Mycorrhizal Genomics Consortium"/>
            <person name="Kohler A."/>
            <person name="Kuo A."/>
            <person name="Nagy L.G."/>
            <person name="Floudas D."/>
            <person name="Copeland A."/>
            <person name="Barry K.W."/>
            <person name="Cichocki N."/>
            <person name="Veneault-Fourrey C."/>
            <person name="LaButti K."/>
            <person name="Lindquist E.A."/>
            <person name="Lipzen A."/>
            <person name="Lundell T."/>
            <person name="Morin E."/>
            <person name="Murat C."/>
            <person name="Riley R."/>
            <person name="Ohm R."/>
            <person name="Sun H."/>
            <person name="Tunlid A."/>
            <person name="Henrissat B."/>
            <person name="Grigoriev I.V."/>
            <person name="Hibbett D.S."/>
            <person name="Martin F."/>
        </authorList>
    </citation>
    <scope>NUCLEOTIDE SEQUENCE [LARGE SCALE GENOMIC DNA]</scope>
    <source>
        <strain evidence="5">UH-Slu-Lm8-n1</strain>
    </source>
</reference>
<dbReference type="Gene3D" id="2.130.10.10">
    <property type="entry name" value="YVTN repeat-like/Quinoprotein amine dehydrogenase"/>
    <property type="match status" value="3"/>
</dbReference>
<evidence type="ECO:0000313" key="5">
    <source>
        <dbReference type="Proteomes" id="UP000054485"/>
    </source>
</evidence>
<gene>
    <name evidence="4" type="ORF">CY34DRAFT_19575</name>
</gene>
<keyword evidence="2" id="KW-0677">Repeat</keyword>
<evidence type="ECO:0000256" key="3">
    <source>
        <dbReference type="PROSITE-ProRule" id="PRU00221"/>
    </source>
</evidence>
<dbReference type="HOGENOM" id="CLU_000288_57_37_1"/>
<dbReference type="InterPro" id="IPR036322">
    <property type="entry name" value="WD40_repeat_dom_sf"/>
</dbReference>
<dbReference type="InterPro" id="IPR001680">
    <property type="entry name" value="WD40_rpt"/>
</dbReference>
<feature type="repeat" description="WD" evidence="3">
    <location>
        <begin position="108"/>
        <end position="149"/>
    </location>
</feature>
<dbReference type="InParanoid" id="A0A0D0AID4"/>
<accession>A0A0D0AID4</accession>
<dbReference type="GO" id="GO:1990234">
    <property type="term" value="C:transferase complex"/>
    <property type="evidence" value="ECO:0007669"/>
    <property type="project" value="UniProtKB-ARBA"/>
</dbReference>
<dbReference type="PROSITE" id="PS50082">
    <property type="entry name" value="WD_REPEATS_2"/>
    <property type="match status" value="5"/>
</dbReference>
<evidence type="ECO:0000256" key="2">
    <source>
        <dbReference type="ARBA" id="ARBA00022737"/>
    </source>
</evidence>
<dbReference type="AlphaFoldDB" id="A0A0D0AID4"/>
<dbReference type="SUPFAM" id="SSF50978">
    <property type="entry name" value="WD40 repeat-like"/>
    <property type="match status" value="1"/>
</dbReference>
<dbReference type="PANTHER" id="PTHR22847">
    <property type="entry name" value="WD40 REPEAT PROTEIN"/>
    <property type="match status" value="1"/>
</dbReference>
<evidence type="ECO:0000256" key="1">
    <source>
        <dbReference type="ARBA" id="ARBA00022574"/>
    </source>
</evidence>
<feature type="repeat" description="WD" evidence="3">
    <location>
        <begin position="230"/>
        <end position="271"/>
    </location>
</feature>
<dbReference type="CDD" id="cd00200">
    <property type="entry name" value="WD40"/>
    <property type="match status" value="1"/>
</dbReference>
<dbReference type="STRING" id="930992.A0A0D0AID4"/>
<dbReference type="OrthoDB" id="2616995at2759"/>